<dbReference type="EMBL" id="JAUTXU010000111">
    <property type="protein sequence ID" value="KAK3707354.1"/>
    <property type="molecule type" value="Genomic_DNA"/>
</dbReference>
<organism evidence="1 2">
    <name type="scientific">Vermiconidia calcicola</name>
    <dbReference type="NCBI Taxonomy" id="1690605"/>
    <lineage>
        <taxon>Eukaryota</taxon>
        <taxon>Fungi</taxon>
        <taxon>Dikarya</taxon>
        <taxon>Ascomycota</taxon>
        <taxon>Pezizomycotina</taxon>
        <taxon>Dothideomycetes</taxon>
        <taxon>Dothideomycetidae</taxon>
        <taxon>Mycosphaerellales</taxon>
        <taxon>Extremaceae</taxon>
        <taxon>Vermiconidia</taxon>
    </lineage>
</organism>
<comment type="caution">
    <text evidence="1">The sequence shown here is derived from an EMBL/GenBank/DDBJ whole genome shotgun (WGS) entry which is preliminary data.</text>
</comment>
<proteinExistence type="predicted"/>
<accession>A0ACC3N2V7</accession>
<evidence type="ECO:0000313" key="1">
    <source>
        <dbReference type="EMBL" id="KAK3707354.1"/>
    </source>
</evidence>
<reference evidence="1" key="1">
    <citation type="submission" date="2023-07" db="EMBL/GenBank/DDBJ databases">
        <title>Black Yeasts Isolated from many extreme environments.</title>
        <authorList>
            <person name="Coleine C."/>
            <person name="Stajich J.E."/>
            <person name="Selbmann L."/>
        </authorList>
    </citation>
    <scope>NUCLEOTIDE SEQUENCE</scope>
    <source>
        <strain evidence="1">CCFEE 5714</strain>
    </source>
</reference>
<name>A0ACC3N2V7_9PEZI</name>
<evidence type="ECO:0000313" key="2">
    <source>
        <dbReference type="Proteomes" id="UP001281147"/>
    </source>
</evidence>
<gene>
    <name evidence="1" type="ORF">LTR37_012198</name>
</gene>
<sequence length="252" mass="28429">MRPTRLPSTPTETSPLLSLAAELRNTVYRYALVSADPIETCKQVYQEASQIFYAENTFHYTALDGDCGPLASWLVSIGKKNAHAISRIVIGHKVSRAALDMMVEEQVNKEVFDRHNCRGSPNQQYDSSFVQMEAGSGRLRDVITDFGLSPNIFALPVPWTYCDSTLSYLPAYRLWGMKIYSDLAECLLEKGVIPGVHDYLGVHEDYRPDRAQHGPNGGDCWLCHDETEVKTMVPSSPLFRREVRRAWLRLTG</sequence>
<dbReference type="Proteomes" id="UP001281147">
    <property type="component" value="Unassembled WGS sequence"/>
</dbReference>
<keyword evidence="2" id="KW-1185">Reference proteome</keyword>
<protein>
    <submittedName>
        <fullName evidence="1">Uncharacterized protein</fullName>
    </submittedName>
</protein>